<dbReference type="Proteomes" id="UP001220238">
    <property type="component" value="Chromosome"/>
</dbReference>
<gene>
    <name evidence="3" type="ORF">P2W56_05755</name>
</gene>
<organism evidence="3 4">
    <name type="scientific">Corynebacterium amycolatum</name>
    <dbReference type="NCBI Taxonomy" id="43765"/>
    <lineage>
        <taxon>Bacteria</taxon>
        <taxon>Bacillati</taxon>
        <taxon>Actinomycetota</taxon>
        <taxon>Actinomycetes</taxon>
        <taxon>Mycobacteriales</taxon>
        <taxon>Corynebacteriaceae</taxon>
        <taxon>Corynebacterium</taxon>
    </lineage>
</organism>
<sequence>MKHARSRLAVAAFAALLSLVAPVAAHAVVVGPGDPIRTPMEGSPWDGYRNINSPMCSAGVPGTVTDRNGEKHRVMLTAGHCLNDAPDVGLPIVTGEVYVPTTEGDKRIGTAGAHRWELPQEDAGLESLPAGFNGADYGIINLDPDVETTGASYSIDENGQSYGEPVVMTGIQDNEDLPRGEVSFDNLGKPICKDGMRTGRACGYQVFRARNGIWTVGIGVDHGDSGGNAYDPTTNEVIGVNSMTFGPVSRVMPADIAIQEAYGIPDGQVNDHFEVSDSTAQRDSTYRTLNEDMAADQEYVRAQDSQDSQEGSVPQLVDLVDQLPQLPKLPELPQSPQLPQSSHLSGSPQLAEIQLPSFES</sequence>
<dbReference type="AlphaFoldDB" id="A0AB38XSG6"/>
<feature type="chain" id="PRO_5044319871" evidence="2">
    <location>
        <begin position="28"/>
        <end position="360"/>
    </location>
</feature>
<name>A0AB38XSG6_CORAY</name>
<feature type="signal peptide" evidence="2">
    <location>
        <begin position="1"/>
        <end position="27"/>
    </location>
</feature>
<dbReference type="GeneID" id="92769329"/>
<proteinExistence type="predicted"/>
<protein>
    <submittedName>
        <fullName evidence="3">S1 family peptidase</fullName>
    </submittedName>
</protein>
<dbReference type="EMBL" id="CP120206">
    <property type="protein sequence ID" value="WET42963.1"/>
    <property type="molecule type" value="Genomic_DNA"/>
</dbReference>
<feature type="region of interest" description="Disordered" evidence="1">
    <location>
        <begin position="303"/>
        <end position="360"/>
    </location>
</feature>
<evidence type="ECO:0000313" key="4">
    <source>
        <dbReference type="Proteomes" id="UP001220238"/>
    </source>
</evidence>
<evidence type="ECO:0000256" key="2">
    <source>
        <dbReference type="SAM" id="SignalP"/>
    </source>
</evidence>
<reference evidence="3" key="1">
    <citation type="submission" date="2023-03" db="EMBL/GenBank/DDBJ databases">
        <title>Corynebacterium amycolatum SB-1.</title>
        <authorList>
            <person name="Jo H."/>
        </authorList>
    </citation>
    <scope>NUCLEOTIDE SEQUENCE</scope>
    <source>
        <strain evidence="3">SB-1</strain>
    </source>
</reference>
<feature type="compositionally biased region" description="Low complexity" evidence="1">
    <location>
        <begin position="313"/>
        <end position="350"/>
    </location>
</feature>
<dbReference type="InterPro" id="IPR043504">
    <property type="entry name" value="Peptidase_S1_PA_chymotrypsin"/>
</dbReference>
<dbReference type="Gene3D" id="2.40.10.10">
    <property type="entry name" value="Trypsin-like serine proteases"/>
    <property type="match status" value="2"/>
</dbReference>
<evidence type="ECO:0000256" key="1">
    <source>
        <dbReference type="SAM" id="MobiDB-lite"/>
    </source>
</evidence>
<dbReference type="SUPFAM" id="SSF50494">
    <property type="entry name" value="Trypsin-like serine proteases"/>
    <property type="match status" value="1"/>
</dbReference>
<keyword evidence="2" id="KW-0732">Signal</keyword>
<evidence type="ECO:0000313" key="3">
    <source>
        <dbReference type="EMBL" id="WET42963.1"/>
    </source>
</evidence>
<dbReference type="InterPro" id="IPR009003">
    <property type="entry name" value="Peptidase_S1_PA"/>
</dbReference>
<dbReference type="RefSeq" id="WP_235191243.1">
    <property type="nucleotide sequence ID" value="NZ_CP046975.1"/>
</dbReference>
<accession>A0AB38XSG6</accession>
<feature type="compositionally biased region" description="Polar residues" evidence="1">
    <location>
        <begin position="303"/>
        <end position="312"/>
    </location>
</feature>